<name>A0A7W7Y412_9BACT</name>
<dbReference type="SMART" id="SM00388">
    <property type="entry name" value="HisKA"/>
    <property type="match status" value="1"/>
</dbReference>
<dbReference type="Pfam" id="PF00512">
    <property type="entry name" value="HisKA"/>
    <property type="match status" value="1"/>
</dbReference>
<dbReference type="InterPro" id="IPR003594">
    <property type="entry name" value="HATPase_dom"/>
</dbReference>
<reference evidence="9 10" key="1">
    <citation type="submission" date="2020-08" db="EMBL/GenBank/DDBJ databases">
        <title>Genomic Encyclopedia of Type Strains, Phase IV (KMG-IV): sequencing the most valuable type-strain genomes for metagenomic binning, comparative biology and taxonomic classification.</title>
        <authorList>
            <person name="Goeker M."/>
        </authorList>
    </citation>
    <scope>NUCLEOTIDE SEQUENCE [LARGE SCALE GENOMIC DNA]</scope>
    <source>
        <strain evidence="9 10">DSM 22071</strain>
    </source>
</reference>
<dbReference type="Pfam" id="PF02518">
    <property type="entry name" value="HATPase_c"/>
    <property type="match status" value="1"/>
</dbReference>
<dbReference type="AlphaFoldDB" id="A0A7W7Y412"/>
<evidence type="ECO:0000259" key="8">
    <source>
        <dbReference type="PROSITE" id="PS50112"/>
    </source>
</evidence>
<dbReference type="SMART" id="SM00091">
    <property type="entry name" value="PAS"/>
    <property type="match status" value="1"/>
</dbReference>
<dbReference type="PROSITE" id="PS50109">
    <property type="entry name" value="HIS_KIN"/>
    <property type="match status" value="1"/>
</dbReference>
<dbReference type="SUPFAM" id="SSF55874">
    <property type="entry name" value="ATPase domain of HSP90 chaperone/DNA topoisomerase II/histidine kinase"/>
    <property type="match status" value="1"/>
</dbReference>
<dbReference type="GO" id="GO:0006355">
    <property type="term" value="P:regulation of DNA-templated transcription"/>
    <property type="evidence" value="ECO:0007669"/>
    <property type="project" value="InterPro"/>
</dbReference>
<dbReference type="CDD" id="cd00082">
    <property type="entry name" value="HisKA"/>
    <property type="match status" value="1"/>
</dbReference>
<dbReference type="EC" id="2.7.13.3" evidence="2"/>
<dbReference type="Gene3D" id="1.10.287.130">
    <property type="match status" value="1"/>
</dbReference>
<dbReference type="SMART" id="SM00387">
    <property type="entry name" value="HATPase_c"/>
    <property type="match status" value="1"/>
</dbReference>
<evidence type="ECO:0000313" key="10">
    <source>
        <dbReference type="Proteomes" id="UP000528322"/>
    </source>
</evidence>
<evidence type="ECO:0000256" key="5">
    <source>
        <dbReference type="ARBA" id="ARBA00022777"/>
    </source>
</evidence>
<dbReference type="SUPFAM" id="SSF47384">
    <property type="entry name" value="Homodimeric domain of signal transducing histidine kinase"/>
    <property type="match status" value="1"/>
</dbReference>
<dbReference type="InterPro" id="IPR005467">
    <property type="entry name" value="His_kinase_dom"/>
</dbReference>
<dbReference type="PRINTS" id="PR00344">
    <property type="entry name" value="BCTRLSENSOR"/>
</dbReference>
<comment type="catalytic activity">
    <reaction evidence="1">
        <text>ATP + protein L-histidine = ADP + protein N-phospho-L-histidine.</text>
        <dbReference type="EC" id="2.7.13.3"/>
    </reaction>
</comment>
<dbReference type="PANTHER" id="PTHR43711">
    <property type="entry name" value="TWO-COMPONENT HISTIDINE KINASE"/>
    <property type="match status" value="1"/>
</dbReference>
<sequence length="362" mass="40330">MSRWKSIVNAMSFGVLVIDPDAHIQDINHEGESILGTSRKRILNTSILSFFANQQLLLEQIRQCFATGRSINLDELSQLRTSASKPTPVEVILSYHDEMSAVMVLRDMSKRINIAKNNALLFDYHYVERILSEVAHEINNPLSAILGSARLIQESKDTSVIPLASIISEEALRLEGMLANIRDFARPPRIEYGQVNIHRLLKHLVNRQQPLLVQREIEVREHYDPSLPEIAADEEKLYQVLLNIFKNAVEASSLRSSISITTGVSLGDVPGIGYTTWLIVRIADHGTGVAPDHKEKLFMPFFTTKPQGTGLGLPISMKIVSAHGGKIDVESTVGIGTVVSVFLPLKRRQASAHQEVNYDRGQ</sequence>
<comment type="caution">
    <text evidence="9">The sequence shown here is derived from an EMBL/GenBank/DDBJ whole genome shotgun (WGS) entry which is preliminary data.</text>
</comment>
<keyword evidence="10" id="KW-1185">Reference proteome</keyword>
<dbReference type="InterPro" id="IPR013767">
    <property type="entry name" value="PAS_fold"/>
</dbReference>
<dbReference type="InterPro" id="IPR035965">
    <property type="entry name" value="PAS-like_dom_sf"/>
</dbReference>
<evidence type="ECO:0000256" key="6">
    <source>
        <dbReference type="ARBA" id="ARBA00023012"/>
    </source>
</evidence>
<protein>
    <recommendedName>
        <fullName evidence="2">histidine kinase</fullName>
        <ecNumber evidence="2">2.7.13.3</ecNumber>
    </recommendedName>
</protein>
<evidence type="ECO:0000259" key="7">
    <source>
        <dbReference type="PROSITE" id="PS50109"/>
    </source>
</evidence>
<feature type="domain" description="Histidine kinase" evidence="7">
    <location>
        <begin position="133"/>
        <end position="347"/>
    </location>
</feature>
<dbReference type="RefSeq" id="WP_183730876.1">
    <property type="nucleotide sequence ID" value="NZ_JACHID010000005.1"/>
</dbReference>
<evidence type="ECO:0000256" key="3">
    <source>
        <dbReference type="ARBA" id="ARBA00022553"/>
    </source>
</evidence>
<dbReference type="CDD" id="cd00130">
    <property type="entry name" value="PAS"/>
    <property type="match status" value="1"/>
</dbReference>
<keyword evidence="6" id="KW-0902">Two-component regulatory system</keyword>
<dbReference type="SUPFAM" id="SSF55785">
    <property type="entry name" value="PYP-like sensor domain (PAS domain)"/>
    <property type="match status" value="1"/>
</dbReference>
<dbReference type="PROSITE" id="PS50112">
    <property type="entry name" value="PAS"/>
    <property type="match status" value="1"/>
</dbReference>
<dbReference type="InterPro" id="IPR003661">
    <property type="entry name" value="HisK_dim/P_dom"/>
</dbReference>
<organism evidence="9 10">
    <name type="scientific">Desulfurispira natronophila</name>
    <dbReference type="NCBI Taxonomy" id="682562"/>
    <lineage>
        <taxon>Bacteria</taxon>
        <taxon>Pseudomonadati</taxon>
        <taxon>Chrysiogenota</taxon>
        <taxon>Chrysiogenia</taxon>
        <taxon>Chrysiogenales</taxon>
        <taxon>Chrysiogenaceae</taxon>
        <taxon>Desulfurispira</taxon>
    </lineage>
</organism>
<keyword evidence="5" id="KW-0418">Kinase</keyword>
<dbReference type="InterPro" id="IPR036890">
    <property type="entry name" value="HATPase_C_sf"/>
</dbReference>
<keyword evidence="3" id="KW-0597">Phosphoprotein</keyword>
<dbReference type="GO" id="GO:0000155">
    <property type="term" value="F:phosphorelay sensor kinase activity"/>
    <property type="evidence" value="ECO:0007669"/>
    <property type="project" value="InterPro"/>
</dbReference>
<accession>A0A7W7Y412</accession>
<dbReference type="InterPro" id="IPR036097">
    <property type="entry name" value="HisK_dim/P_sf"/>
</dbReference>
<dbReference type="InterPro" id="IPR004358">
    <property type="entry name" value="Sig_transdc_His_kin-like_C"/>
</dbReference>
<evidence type="ECO:0000313" key="9">
    <source>
        <dbReference type="EMBL" id="MBB5021701.1"/>
    </source>
</evidence>
<dbReference type="EMBL" id="JACHID010000005">
    <property type="protein sequence ID" value="MBB5021701.1"/>
    <property type="molecule type" value="Genomic_DNA"/>
</dbReference>
<dbReference type="Gene3D" id="3.30.450.20">
    <property type="entry name" value="PAS domain"/>
    <property type="match status" value="1"/>
</dbReference>
<evidence type="ECO:0000256" key="1">
    <source>
        <dbReference type="ARBA" id="ARBA00000085"/>
    </source>
</evidence>
<feature type="domain" description="PAS" evidence="8">
    <location>
        <begin position="1"/>
        <end position="48"/>
    </location>
</feature>
<dbReference type="Gene3D" id="3.30.565.10">
    <property type="entry name" value="Histidine kinase-like ATPase, C-terminal domain"/>
    <property type="match status" value="1"/>
</dbReference>
<gene>
    <name evidence="9" type="ORF">HNR37_001014</name>
</gene>
<evidence type="ECO:0000256" key="2">
    <source>
        <dbReference type="ARBA" id="ARBA00012438"/>
    </source>
</evidence>
<evidence type="ECO:0000256" key="4">
    <source>
        <dbReference type="ARBA" id="ARBA00022679"/>
    </source>
</evidence>
<proteinExistence type="predicted"/>
<keyword evidence="4" id="KW-0808">Transferase</keyword>
<dbReference type="InterPro" id="IPR000014">
    <property type="entry name" value="PAS"/>
</dbReference>
<dbReference type="Proteomes" id="UP000528322">
    <property type="component" value="Unassembled WGS sequence"/>
</dbReference>
<dbReference type="NCBIfam" id="TIGR00229">
    <property type="entry name" value="sensory_box"/>
    <property type="match status" value="1"/>
</dbReference>
<dbReference type="InterPro" id="IPR050736">
    <property type="entry name" value="Sensor_HK_Regulatory"/>
</dbReference>
<dbReference type="PANTHER" id="PTHR43711:SF1">
    <property type="entry name" value="HISTIDINE KINASE 1"/>
    <property type="match status" value="1"/>
</dbReference>
<dbReference type="Pfam" id="PF00989">
    <property type="entry name" value="PAS"/>
    <property type="match status" value="1"/>
</dbReference>